<dbReference type="EMBL" id="GECU01025692">
    <property type="protein sequence ID" value="JAS82014.1"/>
    <property type="molecule type" value="Transcribed_RNA"/>
</dbReference>
<dbReference type="Gene3D" id="3.30.1370.50">
    <property type="entry name" value="R3H-like domain"/>
    <property type="match status" value="1"/>
</dbReference>
<feature type="compositionally biased region" description="Basic and acidic residues" evidence="2">
    <location>
        <begin position="283"/>
        <end position="317"/>
    </location>
</feature>
<evidence type="ECO:0000256" key="2">
    <source>
        <dbReference type="SAM" id="MobiDB-lite"/>
    </source>
</evidence>
<feature type="region of interest" description="Disordered" evidence="2">
    <location>
        <begin position="1"/>
        <end position="64"/>
    </location>
</feature>
<feature type="compositionally biased region" description="Polar residues" evidence="2">
    <location>
        <begin position="336"/>
        <end position="361"/>
    </location>
</feature>
<feature type="compositionally biased region" description="Polar residues" evidence="2">
    <location>
        <begin position="499"/>
        <end position="510"/>
    </location>
</feature>
<dbReference type="InterPro" id="IPR024771">
    <property type="entry name" value="SUZ"/>
</dbReference>
<dbReference type="GO" id="GO:0003676">
    <property type="term" value="F:nucleic acid binding"/>
    <property type="evidence" value="ECO:0007669"/>
    <property type="project" value="UniProtKB-UniRule"/>
</dbReference>
<name>A0A1B6I540_9HEMI</name>
<feature type="compositionally biased region" description="Polar residues" evidence="2">
    <location>
        <begin position="431"/>
        <end position="453"/>
    </location>
</feature>
<feature type="domain" description="SUZ" evidence="4">
    <location>
        <begin position="243"/>
        <end position="317"/>
    </location>
</feature>
<feature type="compositionally biased region" description="Low complexity" evidence="2">
    <location>
        <begin position="478"/>
        <end position="493"/>
    </location>
</feature>
<evidence type="ECO:0000256" key="1">
    <source>
        <dbReference type="ARBA" id="ARBA00022553"/>
    </source>
</evidence>
<dbReference type="InterPro" id="IPR036867">
    <property type="entry name" value="R3H_dom_sf"/>
</dbReference>
<dbReference type="InterPro" id="IPR001374">
    <property type="entry name" value="R3H_dom"/>
</dbReference>
<feature type="compositionally biased region" description="Polar residues" evidence="2">
    <location>
        <begin position="93"/>
        <end position="120"/>
    </location>
</feature>
<feature type="compositionally biased region" description="Pro residues" evidence="2">
    <location>
        <begin position="512"/>
        <end position="521"/>
    </location>
</feature>
<feature type="compositionally biased region" description="Basic and acidic residues" evidence="2">
    <location>
        <begin position="362"/>
        <end position="373"/>
    </location>
</feature>
<organism evidence="5">
    <name type="scientific">Homalodisca liturata</name>
    <dbReference type="NCBI Taxonomy" id="320908"/>
    <lineage>
        <taxon>Eukaryota</taxon>
        <taxon>Metazoa</taxon>
        <taxon>Ecdysozoa</taxon>
        <taxon>Arthropoda</taxon>
        <taxon>Hexapoda</taxon>
        <taxon>Insecta</taxon>
        <taxon>Pterygota</taxon>
        <taxon>Neoptera</taxon>
        <taxon>Paraneoptera</taxon>
        <taxon>Hemiptera</taxon>
        <taxon>Auchenorrhyncha</taxon>
        <taxon>Membracoidea</taxon>
        <taxon>Cicadellidae</taxon>
        <taxon>Cicadellinae</taxon>
        <taxon>Proconiini</taxon>
        <taxon>Homalodisca</taxon>
    </lineage>
</organism>
<dbReference type="PANTHER" id="PTHR15672">
    <property type="entry name" value="CAMP-REGULATED PHOSPHOPROTEIN 21 RELATED R3H DOMAIN CONTAINING PROTEIN"/>
    <property type="match status" value="1"/>
</dbReference>
<accession>A0A1B6I540</accession>
<feature type="region of interest" description="Disordered" evidence="2">
    <location>
        <begin position="79"/>
        <end position="148"/>
    </location>
</feature>
<gene>
    <name evidence="5" type="ORF">g.6308</name>
</gene>
<dbReference type="PROSITE" id="PS51061">
    <property type="entry name" value="R3H"/>
    <property type="match status" value="1"/>
</dbReference>
<feature type="compositionally biased region" description="Low complexity" evidence="2">
    <location>
        <begin position="134"/>
        <end position="148"/>
    </location>
</feature>
<dbReference type="SUPFAM" id="SSF82708">
    <property type="entry name" value="R3H domain"/>
    <property type="match status" value="1"/>
</dbReference>
<protein>
    <recommendedName>
        <fullName evidence="6">SUZ domain-containing protein</fullName>
    </recommendedName>
</protein>
<dbReference type="PROSITE" id="PS51673">
    <property type="entry name" value="SUZ"/>
    <property type="match status" value="1"/>
</dbReference>
<dbReference type="CDD" id="cd02642">
    <property type="entry name" value="R3H_encore_like"/>
    <property type="match status" value="1"/>
</dbReference>
<feature type="compositionally biased region" description="Polar residues" evidence="2">
    <location>
        <begin position="1"/>
        <end position="20"/>
    </location>
</feature>
<dbReference type="InterPro" id="IPR051937">
    <property type="entry name" value="R3H_domain_containing"/>
</dbReference>
<dbReference type="PANTHER" id="PTHR15672:SF8">
    <property type="entry name" value="PROTEIN ENCORE"/>
    <property type="match status" value="1"/>
</dbReference>
<keyword evidence="1" id="KW-0597">Phosphoprotein</keyword>
<feature type="compositionally biased region" description="Polar residues" evidence="2">
    <location>
        <begin position="374"/>
        <end position="407"/>
    </location>
</feature>
<evidence type="ECO:0000313" key="5">
    <source>
        <dbReference type="EMBL" id="JAS82014.1"/>
    </source>
</evidence>
<sequence length="900" mass="98323">MDRHSSSIARTQWSMSNQSTFDEETEPPAVAPPTDISEPETATTPVSTTNQVFSPATNNNILPRCRSKTSLKLLKRSHAINESTSPPPDILQSPLNSPISTSVDMPTATPTNFAITANGTNGNGAKAPVKREGSSQSTDSNWSSSLSRGNSIEQQYMDHAGVDIEQFIVDTLNKNSKDRSFLLRIENELVMFTKDNRRSSHKFGAMSSYQRMLVHRVAYYFGMEHNVDSTGHMVIVNKGKSTRLPENKFSDFIRDEFLLSEEPRRSILKRDSASFEDTTSFKSPDRHTADPPRRSKSFEEREEEYEKARRRIFHQENEGQSEEGGSTENLRWPLLTWSTQTNTTNPDESSNKLHPNRQSRLTKVESYESKDTLRANSLRGSISKSNSFGGYDQSSTNGSAKTLTKQDSGSSVSSRVSPSSSGYKSQSQRSDATLSATPSPSATPHLTTQTGRPFTNLDGTVYHFDPENPPKFEIAVGSQSSSKPATFSSSSVSAERQDSLLSSLPATQVMNRPPPPQPPLEYHPTPQLPHTETAAEHPHPTNYHQPTQPHLMVSALPIPPLEHSYGPMYSMHQFAPAPPPPPPPPPPTNNYERQGILDGSHPDLCSYIMGLSFADVGRGDRHMVYCPTAPAPTQAPAPAPGHPSLQNNFTQGPTVAAAMYYPGAATNGGQQNHVGHARYTGPTYNHYLAPERPAGPEYQQFFSTPRCPSNGVGGGPACCSGNNNFYPVQLPPPPPTHYHRIATPPNTPQNGACSQFALYNGGYPTLYHHHPQLLRPTLQVGVPSSPPRTGAPIDPHQPASPLRFNGGPPTSHPAVPVFRLMNTNNDLILFNAGRPVLRPHVNGRNGLSPNLRHQSRSRGMGPGSNVRPILGANQAQAQQQLQQALEAVGLGIPPPGQRMQ</sequence>
<feature type="region of interest" description="Disordered" evidence="2">
    <location>
        <begin position="840"/>
        <end position="866"/>
    </location>
</feature>
<dbReference type="Pfam" id="PF12752">
    <property type="entry name" value="SUZ"/>
    <property type="match status" value="1"/>
</dbReference>
<proteinExistence type="predicted"/>
<dbReference type="AlphaFoldDB" id="A0A1B6I540"/>
<reference evidence="5" key="1">
    <citation type="submission" date="2015-11" db="EMBL/GenBank/DDBJ databases">
        <title>De novo transcriptome assembly of four potential Pierce s Disease insect vectors from Arizona vineyards.</title>
        <authorList>
            <person name="Tassone E.E."/>
        </authorList>
    </citation>
    <scope>NUCLEOTIDE SEQUENCE</scope>
</reference>
<dbReference type="SMART" id="SM00393">
    <property type="entry name" value="R3H"/>
    <property type="match status" value="1"/>
</dbReference>
<evidence type="ECO:0000259" key="4">
    <source>
        <dbReference type="PROSITE" id="PS51673"/>
    </source>
</evidence>
<feature type="compositionally biased region" description="Polar residues" evidence="2">
    <location>
        <begin position="40"/>
        <end position="61"/>
    </location>
</feature>
<evidence type="ECO:0008006" key="6">
    <source>
        <dbReference type="Google" id="ProtNLM"/>
    </source>
</evidence>
<dbReference type="Pfam" id="PF01424">
    <property type="entry name" value="R3H"/>
    <property type="match status" value="1"/>
</dbReference>
<feature type="domain" description="R3H" evidence="3">
    <location>
        <begin position="179"/>
        <end position="242"/>
    </location>
</feature>
<feature type="compositionally biased region" description="Low complexity" evidence="2">
    <location>
        <begin position="408"/>
        <end position="430"/>
    </location>
</feature>
<evidence type="ECO:0000259" key="3">
    <source>
        <dbReference type="PROSITE" id="PS51061"/>
    </source>
</evidence>
<feature type="region of interest" description="Disordered" evidence="2">
    <location>
        <begin position="270"/>
        <end position="547"/>
    </location>
</feature>